<dbReference type="EC" id="7.-.-.-" evidence="10"/>
<feature type="binding site" evidence="10">
    <location>
        <position position="55"/>
    </location>
    <ligand>
        <name>[4Fe-4S] cluster</name>
        <dbReference type="ChEBI" id="CHEBI:49883"/>
        <label>1</label>
    </ligand>
</feature>
<evidence type="ECO:0000256" key="7">
    <source>
        <dbReference type="ARBA" id="ARBA00023004"/>
    </source>
</evidence>
<evidence type="ECO:0000259" key="14">
    <source>
        <dbReference type="PROSITE" id="PS51656"/>
    </source>
</evidence>
<dbReference type="SUPFAM" id="SSF54862">
    <property type="entry name" value="4Fe-4S ferredoxins"/>
    <property type="match status" value="2"/>
</dbReference>
<evidence type="ECO:0000256" key="5">
    <source>
        <dbReference type="ARBA" id="ARBA00022967"/>
    </source>
</evidence>
<comment type="function">
    <text evidence="10">Part of a membrane-bound complex that couples electron transfer with translocation of ions across the membrane.</text>
</comment>
<organism evidence="15 16">
    <name type="scientific">Parabacteroides absconsus</name>
    <dbReference type="NCBI Taxonomy" id="2951805"/>
    <lineage>
        <taxon>Bacteria</taxon>
        <taxon>Pseudomonadati</taxon>
        <taxon>Bacteroidota</taxon>
        <taxon>Bacteroidia</taxon>
        <taxon>Bacteroidales</taxon>
        <taxon>Tannerellaceae</taxon>
        <taxon>Parabacteroides</taxon>
    </lineage>
</organism>
<keyword evidence="12" id="KW-1133">Transmembrane helix</keyword>
<dbReference type="Pfam" id="PF12838">
    <property type="entry name" value="Fer4_7"/>
    <property type="match status" value="2"/>
</dbReference>
<comment type="subcellular location">
    <subcellularLocation>
        <location evidence="10">Cell membrane</location>
    </subcellularLocation>
</comment>
<evidence type="ECO:0000256" key="2">
    <source>
        <dbReference type="ARBA" id="ARBA00022485"/>
    </source>
</evidence>
<dbReference type="NCBIfam" id="NF005504">
    <property type="entry name" value="PRK07118.1-3"/>
    <property type="match status" value="1"/>
</dbReference>
<keyword evidence="5 10" id="KW-1278">Translocase</keyword>
<evidence type="ECO:0000256" key="12">
    <source>
        <dbReference type="SAM" id="Phobius"/>
    </source>
</evidence>
<feature type="binding site" evidence="10">
    <location>
        <position position="73"/>
    </location>
    <ligand>
        <name>[4Fe-4S] cluster</name>
        <dbReference type="ChEBI" id="CHEBI:49883"/>
        <label>1</label>
    </ligand>
</feature>
<dbReference type="Gene3D" id="1.10.15.40">
    <property type="entry name" value="Electron transport complex subunit B, putative Fe-S cluster"/>
    <property type="match status" value="1"/>
</dbReference>
<dbReference type="Proteomes" id="UP001320603">
    <property type="component" value="Chromosome"/>
</dbReference>
<feature type="binding site" evidence="10">
    <location>
        <position position="181"/>
    </location>
    <ligand>
        <name>[4Fe-4S] cluster</name>
        <dbReference type="ChEBI" id="CHEBI:49883"/>
        <label>2</label>
    </ligand>
</feature>
<dbReference type="EMBL" id="CP146284">
    <property type="protein sequence ID" value="WWV67973.1"/>
    <property type="molecule type" value="Genomic_DNA"/>
</dbReference>
<feature type="binding site" evidence="10">
    <location>
        <position position="136"/>
    </location>
    <ligand>
        <name>[4Fe-4S] cluster</name>
        <dbReference type="ChEBI" id="CHEBI:49883"/>
        <label>2</label>
    </ligand>
</feature>
<name>A0ABZ2IRG3_9BACT</name>
<evidence type="ECO:0000256" key="1">
    <source>
        <dbReference type="ARBA" id="ARBA00022448"/>
    </source>
</evidence>
<evidence type="ECO:0000313" key="16">
    <source>
        <dbReference type="Proteomes" id="UP001320603"/>
    </source>
</evidence>
<feature type="transmembrane region" description="Helical" evidence="12">
    <location>
        <begin position="6"/>
        <end position="24"/>
    </location>
</feature>
<dbReference type="RefSeq" id="WP_251968186.1">
    <property type="nucleotide sequence ID" value="NZ_CP146284.1"/>
</dbReference>
<evidence type="ECO:0000256" key="9">
    <source>
        <dbReference type="ARBA" id="ARBA00023136"/>
    </source>
</evidence>
<evidence type="ECO:0000256" key="3">
    <source>
        <dbReference type="ARBA" id="ARBA00022723"/>
    </source>
</evidence>
<evidence type="ECO:0000313" key="15">
    <source>
        <dbReference type="EMBL" id="WWV67973.1"/>
    </source>
</evidence>
<comment type="cofactor">
    <cofactor evidence="10">
        <name>[4Fe-4S] cluster</name>
        <dbReference type="ChEBI" id="CHEBI:49883"/>
    </cofactor>
    <text evidence="10">Binds 3 [4Fe-4S] clusters.</text>
</comment>
<keyword evidence="7 10" id="KW-0408">Iron</keyword>
<keyword evidence="3 10" id="KW-0479">Metal-binding</keyword>
<feature type="compositionally biased region" description="Low complexity" evidence="11">
    <location>
        <begin position="275"/>
        <end position="302"/>
    </location>
</feature>
<reference evidence="15 16" key="1">
    <citation type="submission" date="2024-02" db="EMBL/GenBank/DDBJ databases">
        <title>Whole genome sequencing of Parabacteroides sp. AD58.</title>
        <authorList>
            <person name="Chaplin A.V."/>
            <person name="Pikina A.P."/>
            <person name="Sokolova S.R."/>
            <person name="Korostin D.O."/>
            <person name="Efimov B.A."/>
        </authorList>
    </citation>
    <scope>NUCLEOTIDE SEQUENCE [LARGE SCALE GENOMIC DNA]</scope>
    <source>
        <strain evidence="15 16">AD58</strain>
    </source>
</reference>
<feature type="binding site" evidence="10">
    <location>
        <position position="50"/>
    </location>
    <ligand>
        <name>[4Fe-4S] cluster</name>
        <dbReference type="ChEBI" id="CHEBI:49883"/>
        <label>1</label>
    </ligand>
</feature>
<comment type="similarity">
    <text evidence="10">Belongs to the 4Fe4S bacterial-type ferredoxin family. RnfB subfamily.</text>
</comment>
<comment type="subunit">
    <text evidence="10">The complex is composed of six subunits: RnfA, RnfB, RnfC, RnfD, RnfE and RnfG.</text>
</comment>
<feature type="domain" description="4Fe-4S" evidence="14">
    <location>
        <begin position="30"/>
        <end position="90"/>
    </location>
</feature>
<dbReference type="PROSITE" id="PS00198">
    <property type="entry name" value="4FE4S_FER_1"/>
    <property type="match status" value="2"/>
</dbReference>
<keyword evidence="6 10" id="KW-0249">Electron transport</keyword>
<comment type="caution">
    <text evidence="10">Lacks conserved residue(s) required for the propagation of feature annotation.</text>
</comment>
<evidence type="ECO:0000256" key="4">
    <source>
        <dbReference type="ARBA" id="ARBA00022737"/>
    </source>
</evidence>
<feature type="region of interest" description="Hydrophobic" evidence="10">
    <location>
        <begin position="1"/>
        <end position="24"/>
    </location>
</feature>
<dbReference type="InterPro" id="IPR010207">
    <property type="entry name" value="Elect_transpt_cplx_RnfB/RsxB"/>
</dbReference>
<evidence type="ECO:0000256" key="10">
    <source>
        <dbReference type="HAMAP-Rule" id="MF_00463"/>
    </source>
</evidence>
<proteinExistence type="inferred from homology"/>
<feature type="binding site" evidence="10">
    <location>
        <position position="177"/>
    </location>
    <ligand>
        <name>[4Fe-4S] cluster</name>
        <dbReference type="ChEBI" id="CHEBI:49883"/>
        <label>3</label>
    </ligand>
</feature>
<evidence type="ECO:0000256" key="8">
    <source>
        <dbReference type="ARBA" id="ARBA00023014"/>
    </source>
</evidence>
<dbReference type="Gene3D" id="3.30.70.20">
    <property type="match status" value="2"/>
</dbReference>
<accession>A0ABZ2IRG3</accession>
<feature type="domain" description="4Fe-4S ferredoxin-type" evidence="13">
    <location>
        <begin position="162"/>
        <end position="191"/>
    </location>
</feature>
<keyword evidence="12" id="KW-0812">Transmembrane</keyword>
<protein>
    <recommendedName>
        <fullName evidence="10">Ion-translocating oxidoreductase complex subunit B</fullName>
        <ecNumber evidence="10">7.-.-.-</ecNumber>
    </recommendedName>
    <alternativeName>
        <fullName evidence="10">Rnf electron transport complex subunit B</fullName>
    </alternativeName>
</protein>
<dbReference type="InterPro" id="IPR017900">
    <property type="entry name" value="4Fe4S_Fe_S_CS"/>
</dbReference>
<feature type="binding site" evidence="10">
    <location>
        <position position="174"/>
    </location>
    <ligand>
        <name>[4Fe-4S] cluster</name>
        <dbReference type="ChEBI" id="CHEBI:49883"/>
        <label>3</label>
    </ligand>
</feature>
<dbReference type="InterPro" id="IPR017896">
    <property type="entry name" value="4Fe4S_Fe-S-bd"/>
</dbReference>
<feature type="domain" description="4Fe-4S ferredoxin-type" evidence="13">
    <location>
        <begin position="208"/>
        <end position="239"/>
    </location>
</feature>
<feature type="binding site" evidence="10">
    <location>
        <position position="171"/>
    </location>
    <ligand>
        <name>[4Fe-4S] cluster</name>
        <dbReference type="ChEBI" id="CHEBI:49883"/>
        <label>3</label>
    </ligand>
</feature>
<gene>
    <name evidence="10" type="primary">rnfB</name>
    <name evidence="15" type="ORF">NEE14_007475</name>
</gene>
<feature type="domain" description="4Fe-4S ferredoxin-type" evidence="13">
    <location>
        <begin position="127"/>
        <end position="160"/>
    </location>
</feature>
<dbReference type="InterPro" id="IPR007202">
    <property type="entry name" value="4Fe-4S_dom"/>
</dbReference>
<dbReference type="CDD" id="cd10549">
    <property type="entry name" value="MtMvhB_like"/>
    <property type="match status" value="1"/>
</dbReference>
<keyword evidence="4 10" id="KW-0677">Repeat</keyword>
<keyword evidence="10" id="KW-1003">Cell membrane</keyword>
<keyword evidence="9 10" id="KW-0472">Membrane</keyword>
<dbReference type="PANTHER" id="PTHR43560">
    <property type="entry name" value="ION-TRANSLOCATING OXIDOREDUCTASE COMPLEX SUBUNIT B"/>
    <property type="match status" value="1"/>
</dbReference>
<dbReference type="InterPro" id="IPR050395">
    <property type="entry name" value="4Fe4S_Ferredoxin_RnfB"/>
</dbReference>
<keyword evidence="2 10" id="KW-0004">4Fe-4S</keyword>
<keyword evidence="16" id="KW-1185">Reference proteome</keyword>
<dbReference type="HAMAP" id="MF_00463">
    <property type="entry name" value="RsxB_RnfB"/>
    <property type="match status" value="1"/>
</dbReference>
<dbReference type="PROSITE" id="PS51379">
    <property type="entry name" value="4FE4S_FER_2"/>
    <property type="match status" value="4"/>
</dbReference>
<keyword evidence="8 10" id="KW-0411">Iron-sulfur</keyword>
<feature type="domain" description="4Fe-4S ferredoxin-type" evidence="13">
    <location>
        <begin position="241"/>
        <end position="269"/>
    </location>
</feature>
<feature type="binding site" evidence="10">
    <location>
        <position position="47"/>
    </location>
    <ligand>
        <name>[4Fe-4S] cluster</name>
        <dbReference type="ChEBI" id="CHEBI:49883"/>
        <label>1</label>
    </ligand>
</feature>
<dbReference type="Pfam" id="PF04060">
    <property type="entry name" value="FeS"/>
    <property type="match status" value="1"/>
</dbReference>
<evidence type="ECO:0000256" key="6">
    <source>
        <dbReference type="ARBA" id="ARBA00022982"/>
    </source>
</evidence>
<evidence type="ECO:0000256" key="11">
    <source>
        <dbReference type="SAM" id="MobiDB-lite"/>
    </source>
</evidence>
<feature type="binding site" evidence="10">
    <location>
        <position position="146"/>
    </location>
    <ligand>
        <name>[4Fe-4S] cluster</name>
        <dbReference type="ChEBI" id="CHEBI:49883"/>
        <label>2</label>
    </ligand>
</feature>
<sequence>MILIAVISLGVIGIIGALLLYWASKKFEVHEDPRIGQVQSVLPGANCGGCGYPGCAGFAGACVKADSLEGMLCPVGGAPVMAKVATILGKEAVAAEPKVAVVRCNGTCQARPKTNTYDGVKSCAIASSLYGGETGCTFGCLGYGDCVKACNFDAIHINPETGLPEVDEDKCTACGACAKACPKGIIELRKKGPKSRRIYVCCVNKDKGAVARKACANACIGCGKCAKECPFEAITVENNVAYIDYTKCRMCRKCVAVCPTGAIHELNFPPRKETAPAAPKSAADVKPAAPAAASAPKASAPEVKAETTSQQTEVKEETKK</sequence>
<dbReference type="PANTHER" id="PTHR43560:SF1">
    <property type="entry name" value="ION-TRANSLOCATING OXIDOREDUCTASE COMPLEX SUBUNIT B"/>
    <property type="match status" value="1"/>
</dbReference>
<keyword evidence="1 10" id="KW-0813">Transport</keyword>
<dbReference type="PROSITE" id="PS51656">
    <property type="entry name" value="4FE4S"/>
    <property type="match status" value="1"/>
</dbReference>
<feature type="binding site" evidence="10">
    <location>
        <position position="140"/>
    </location>
    <ligand>
        <name>[4Fe-4S] cluster</name>
        <dbReference type="ChEBI" id="CHEBI:49883"/>
        <label>2</label>
    </ligand>
</feature>
<evidence type="ECO:0000259" key="13">
    <source>
        <dbReference type="PROSITE" id="PS51379"/>
    </source>
</evidence>
<feature type="region of interest" description="Disordered" evidence="11">
    <location>
        <begin position="270"/>
        <end position="320"/>
    </location>
</feature>
<feature type="binding site" evidence="10">
    <location>
        <position position="150"/>
    </location>
    <ligand>
        <name>[4Fe-4S] cluster</name>
        <dbReference type="ChEBI" id="CHEBI:49883"/>
        <label>3</label>
    </ligand>
</feature>